<evidence type="ECO:0000256" key="3">
    <source>
        <dbReference type="ARBA" id="ARBA00022989"/>
    </source>
</evidence>
<gene>
    <name evidence="9" type="ORF">DRZ78_02750</name>
</gene>
<dbReference type="FunFam" id="3.90.226.10:FF:000089">
    <property type="entry name" value="Membrane-bound serine protease"/>
    <property type="match status" value="1"/>
</dbReference>
<dbReference type="AlphaFoldDB" id="A0A662D3N2"/>
<dbReference type="InterPro" id="IPR056738">
    <property type="entry name" value="NfeD1b_N"/>
</dbReference>
<reference evidence="9 10" key="1">
    <citation type="submission" date="2018-06" db="EMBL/GenBank/DDBJ databases">
        <title>Extensive metabolic versatility and redundancy in microbially diverse, dynamic hydrothermal sediments.</title>
        <authorList>
            <person name="Dombrowski N."/>
            <person name="Teske A."/>
            <person name="Baker B.J."/>
        </authorList>
    </citation>
    <scope>NUCLEOTIDE SEQUENCE [LARGE SCALE GENOMIC DNA]</scope>
    <source>
        <strain evidence="9">B7_G13</strain>
    </source>
</reference>
<dbReference type="Proteomes" id="UP000277457">
    <property type="component" value="Unassembled WGS sequence"/>
</dbReference>
<evidence type="ECO:0000259" key="6">
    <source>
        <dbReference type="Pfam" id="PF01957"/>
    </source>
</evidence>
<dbReference type="Pfam" id="PF24961">
    <property type="entry name" value="NfeD_membrane"/>
    <property type="match status" value="1"/>
</dbReference>
<name>A0A662D3N2_UNCAE</name>
<dbReference type="Gene3D" id="3.90.226.10">
    <property type="entry name" value="2-enoyl-CoA Hydratase, Chain A, domain 1"/>
    <property type="match status" value="1"/>
</dbReference>
<evidence type="ECO:0000256" key="1">
    <source>
        <dbReference type="ARBA" id="ARBA00004141"/>
    </source>
</evidence>
<feature type="domain" description="NfeD integral membrane" evidence="7">
    <location>
        <begin position="239"/>
        <end position="356"/>
    </location>
</feature>
<evidence type="ECO:0000313" key="9">
    <source>
        <dbReference type="EMBL" id="RLE07578.1"/>
    </source>
</evidence>
<evidence type="ECO:0000256" key="5">
    <source>
        <dbReference type="SAM" id="Phobius"/>
    </source>
</evidence>
<dbReference type="InterPro" id="IPR052165">
    <property type="entry name" value="Membrane_assoc_protease"/>
</dbReference>
<dbReference type="InterPro" id="IPR012340">
    <property type="entry name" value="NA-bd_OB-fold"/>
</dbReference>
<dbReference type="SUPFAM" id="SSF141322">
    <property type="entry name" value="NfeD domain-like"/>
    <property type="match status" value="1"/>
</dbReference>
<dbReference type="EMBL" id="QMPY01000083">
    <property type="protein sequence ID" value="RLE07578.1"/>
    <property type="molecule type" value="Genomic_DNA"/>
</dbReference>
<feature type="transmembrane region" description="Helical" evidence="5">
    <location>
        <begin position="284"/>
        <end position="301"/>
    </location>
</feature>
<dbReference type="PANTHER" id="PTHR33507:SF4">
    <property type="entry name" value="NODULATION COMPETITIVENESS PROTEIN NFED"/>
    <property type="match status" value="1"/>
</dbReference>
<dbReference type="CDD" id="cd07020">
    <property type="entry name" value="Clp_protease_NfeD_1"/>
    <property type="match status" value="1"/>
</dbReference>
<feature type="transmembrane region" description="Helical" evidence="5">
    <location>
        <begin position="333"/>
        <end position="360"/>
    </location>
</feature>
<dbReference type="PANTHER" id="PTHR33507">
    <property type="entry name" value="INNER MEMBRANE PROTEIN YBBJ"/>
    <property type="match status" value="1"/>
</dbReference>
<keyword evidence="3 5" id="KW-1133">Transmembrane helix</keyword>
<dbReference type="GO" id="GO:0016020">
    <property type="term" value="C:membrane"/>
    <property type="evidence" value="ECO:0007669"/>
    <property type="project" value="UniProtKB-SubCell"/>
</dbReference>
<evidence type="ECO:0000256" key="4">
    <source>
        <dbReference type="ARBA" id="ARBA00023136"/>
    </source>
</evidence>
<sequence length="432" mass="46782">MEKVKSIAIWLGISLLFFISLPAEAGKVVEVLKIEGTISPVSAHRLDEALKSALEDKAQCLIVQLDTPGGLDKSMRQMVRAIMNSEIPVVVYVSPKGARAASAGVFITLASHIAVMSPGTNIGAAHPVAMGVGMDEEMKEKVVNDASSYIKSIAQKRGRNVEWAEKAVRESSSITNEEALKLGVIDFIAEDIPDLLKKLEDRKVKTPKGLLVLRTKGVELRFVKASFRERFLQTLADPNLAYILLMVGTWGIILEFFHPGVMLPGIVGGICLILSLFALQILSFNLAGLLLIILAIILFILEVKVPSYGALTIGGIVALTLGSLMLIDPSALYISISLSYIIPIVAITTSFFVFIISYALKAQFKKPVTGLEGMVGEVGIAKSDLNPDGKVQVHGEIWNALVQLNGEVIKKGEKVEVVRTEGMKLIVKKREV</sequence>
<feature type="transmembrane region" description="Helical" evidence="5">
    <location>
        <begin position="308"/>
        <end position="327"/>
    </location>
</feature>
<evidence type="ECO:0000259" key="7">
    <source>
        <dbReference type="Pfam" id="PF24961"/>
    </source>
</evidence>
<keyword evidence="2 5" id="KW-0812">Transmembrane</keyword>
<dbReference type="InterPro" id="IPR056739">
    <property type="entry name" value="NfeD_membrane"/>
</dbReference>
<protein>
    <submittedName>
        <fullName evidence="9">Nodulation protein NfeD</fullName>
    </submittedName>
</protein>
<proteinExistence type="predicted"/>
<accession>A0A662D3N2</accession>
<feature type="transmembrane region" description="Helical" evidence="5">
    <location>
        <begin position="240"/>
        <end position="257"/>
    </location>
</feature>
<dbReference type="InterPro" id="IPR002810">
    <property type="entry name" value="NfeD-like_C"/>
</dbReference>
<dbReference type="Gene3D" id="2.40.50.140">
    <property type="entry name" value="Nucleic acid-binding proteins"/>
    <property type="match status" value="1"/>
</dbReference>
<dbReference type="Pfam" id="PF01957">
    <property type="entry name" value="NfeD"/>
    <property type="match status" value="1"/>
</dbReference>
<evidence type="ECO:0000259" key="8">
    <source>
        <dbReference type="Pfam" id="PF25145"/>
    </source>
</evidence>
<keyword evidence="4 5" id="KW-0472">Membrane</keyword>
<dbReference type="SUPFAM" id="SSF52096">
    <property type="entry name" value="ClpP/crotonase"/>
    <property type="match status" value="1"/>
</dbReference>
<evidence type="ECO:0000256" key="2">
    <source>
        <dbReference type="ARBA" id="ARBA00022692"/>
    </source>
</evidence>
<comment type="subcellular location">
    <subcellularLocation>
        <location evidence="1">Membrane</location>
        <topology evidence="1">Multi-pass membrane protein</topology>
    </subcellularLocation>
</comment>
<dbReference type="Pfam" id="PF25145">
    <property type="entry name" value="NfeD1b_N"/>
    <property type="match status" value="1"/>
</dbReference>
<feature type="domain" description="NfeD1b N-terminal" evidence="8">
    <location>
        <begin position="29"/>
        <end position="179"/>
    </location>
</feature>
<comment type="caution">
    <text evidence="9">The sequence shown here is derived from an EMBL/GenBank/DDBJ whole genome shotgun (WGS) entry which is preliminary data.</text>
</comment>
<feature type="domain" description="NfeD-like C-terminal" evidence="6">
    <location>
        <begin position="372"/>
        <end position="429"/>
    </location>
</feature>
<feature type="transmembrane region" description="Helical" evidence="5">
    <location>
        <begin position="262"/>
        <end position="278"/>
    </location>
</feature>
<organism evidence="9 10">
    <name type="scientific">Aerophobetes bacterium</name>
    <dbReference type="NCBI Taxonomy" id="2030807"/>
    <lineage>
        <taxon>Bacteria</taxon>
        <taxon>Candidatus Aerophobota</taxon>
    </lineage>
</organism>
<evidence type="ECO:0000313" key="10">
    <source>
        <dbReference type="Proteomes" id="UP000277457"/>
    </source>
</evidence>
<dbReference type="InterPro" id="IPR029045">
    <property type="entry name" value="ClpP/crotonase-like_dom_sf"/>
</dbReference>